<feature type="domain" description="Water stress and hypersensitive response" evidence="1">
    <location>
        <begin position="39"/>
        <end position="159"/>
    </location>
</feature>
<reference evidence="3" key="1">
    <citation type="journal article" date="2019" name="Int. J. Syst. Evol. Microbiol.">
        <title>The Global Catalogue of Microorganisms (GCM) 10K type strain sequencing project: providing services to taxonomists for standard genome sequencing and annotation.</title>
        <authorList>
            <consortium name="The Broad Institute Genomics Platform"/>
            <consortium name="The Broad Institute Genome Sequencing Center for Infectious Disease"/>
            <person name="Wu L."/>
            <person name="Ma J."/>
        </authorList>
    </citation>
    <scope>NUCLEOTIDE SEQUENCE [LARGE SCALE GENOMIC DNA]</scope>
    <source>
        <strain evidence="3">SHR3</strain>
    </source>
</reference>
<accession>A0ABW1ARY0</accession>
<dbReference type="Gene3D" id="2.60.40.1820">
    <property type="match status" value="1"/>
</dbReference>
<dbReference type="SMART" id="SM00769">
    <property type="entry name" value="WHy"/>
    <property type="match status" value="1"/>
</dbReference>
<dbReference type="Pfam" id="PF03168">
    <property type="entry name" value="LEA_2"/>
    <property type="match status" value="1"/>
</dbReference>
<proteinExistence type="predicted"/>
<dbReference type="SUPFAM" id="SSF117070">
    <property type="entry name" value="LEA14-like"/>
    <property type="match status" value="1"/>
</dbReference>
<evidence type="ECO:0000259" key="1">
    <source>
        <dbReference type="SMART" id="SM00769"/>
    </source>
</evidence>
<dbReference type="InterPro" id="IPR004864">
    <property type="entry name" value="LEA_2"/>
</dbReference>
<evidence type="ECO:0000313" key="2">
    <source>
        <dbReference type="EMBL" id="MFC5769829.1"/>
    </source>
</evidence>
<sequence length="166" mass="17439">MRPVPAPLASRLLALLGAVLIALAFAGCAGLPGRDPVRMNVVGLEPMPGEGMEMRFRVKLRVQNPNDTAIEFDGIALELEINDRSFATGVSDQKGSVPRFGETVVGVPVSVSALAAVRQALGLMDGRAAADVPYVLHARLGGPLFAGMRFTERGTLELPAPGKPAR</sequence>
<keyword evidence="3" id="KW-1185">Reference proteome</keyword>
<gene>
    <name evidence="2" type="ORF">ACFPTN_10635</name>
</gene>
<protein>
    <submittedName>
        <fullName evidence="2">LEA type 2 family protein</fullName>
    </submittedName>
</protein>
<evidence type="ECO:0000313" key="3">
    <source>
        <dbReference type="Proteomes" id="UP001595974"/>
    </source>
</evidence>
<organism evidence="2 3">
    <name type="scientific">Thauera sinica</name>
    <dbReference type="NCBI Taxonomy" id="2665146"/>
    <lineage>
        <taxon>Bacteria</taxon>
        <taxon>Pseudomonadati</taxon>
        <taxon>Pseudomonadota</taxon>
        <taxon>Betaproteobacteria</taxon>
        <taxon>Rhodocyclales</taxon>
        <taxon>Zoogloeaceae</taxon>
        <taxon>Thauera</taxon>
    </lineage>
</organism>
<name>A0ABW1ARY0_9RHOO</name>
<comment type="caution">
    <text evidence="2">The sequence shown here is derived from an EMBL/GenBank/DDBJ whole genome shotgun (WGS) entry which is preliminary data.</text>
</comment>
<dbReference type="InterPro" id="IPR013990">
    <property type="entry name" value="WHy-dom"/>
</dbReference>
<dbReference type="PROSITE" id="PS51257">
    <property type="entry name" value="PROKAR_LIPOPROTEIN"/>
    <property type="match status" value="1"/>
</dbReference>
<dbReference type="EMBL" id="JBHSOG010000043">
    <property type="protein sequence ID" value="MFC5769829.1"/>
    <property type="molecule type" value="Genomic_DNA"/>
</dbReference>
<dbReference type="RefSeq" id="WP_096451463.1">
    <property type="nucleotide sequence ID" value="NZ_JBHSOG010000043.1"/>
</dbReference>
<dbReference type="Proteomes" id="UP001595974">
    <property type="component" value="Unassembled WGS sequence"/>
</dbReference>